<dbReference type="Proteomes" id="UP000315399">
    <property type="component" value="Unassembled WGS sequence"/>
</dbReference>
<dbReference type="AlphaFoldDB" id="A0A523BF49"/>
<accession>A0A523BF49</accession>
<dbReference type="Pfam" id="PF02607">
    <property type="entry name" value="B12-binding_2"/>
    <property type="match status" value="1"/>
</dbReference>
<dbReference type="SUPFAM" id="SSF52242">
    <property type="entry name" value="Cobalamin (vitamin B12)-binding domain"/>
    <property type="match status" value="1"/>
</dbReference>
<gene>
    <name evidence="3" type="ORF">DSO08_01910</name>
</gene>
<dbReference type="EMBL" id="QNVH01000010">
    <property type="protein sequence ID" value="TDA39573.1"/>
    <property type="molecule type" value="Genomic_DNA"/>
</dbReference>
<comment type="caution">
    <text evidence="3">The sequence shown here is derived from an EMBL/GenBank/DDBJ whole genome shotgun (WGS) entry which is preliminary data.</text>
</comment>
<dbReference type="GO" id="GO:0031419">
    <property type="term" value="F:cobalamin binding"/>
    <property type="evidence" value="ECO:0007669"/>
    <property type="project" value="InterPro"/>
</dbReference>
<organism evidence="3 4">
    <name type="scientific">Thermoproteota archaeon</name>
    <dbReference type="NCBI Taxonomy" id="2056631"/>
    <lineage>
        <taxon>Archaea</taxon>
        <taxon>Thermoproteota</taxon>
    </lineage>
</organism>
<evidence type="ECO:0000259" key="2">
    <source>
        <dbReference type="Pfam" id="PF02607"/>
    </source>
</evidence>
<evidence type="ECO:0000313" key="3">
    <source>
        <dbReference type="EMBL" id="TDA39573.1"/>
    </source>
</evidence>
<protein>
    <submittedName>
        <fullName evidence="3">Uncharacterized protein</fullName>
    </submittedName>
</protein>
<dbReference type="GO" id="GO:0046872">
    <property type="term" value="F:metal ion binding"/>
    <property type="evidence" value="ECO:0007669"/>
    <property type="project" value="InterPro"/>
</dbReference>
<dbReference type="InterPro" id="IPR006158">
    <property type="entry name" value="Cobalamin-bd"/>
</dbReference>
<evidence type="ECO:0000259" key="1">
    <source>
        <dbReference type="Pfam" id="PF02310"/>
    </source>
</evidence>
<feature type="domain" description="B12-binding" evidence="1">
    <location>
        <begin position="95"/>
        <end position="193"/>
    </location>
</feature>
<sequence length="206" mass="22135">MGSQSKNDVLGLIAAAILSGDKESAVNATREALQRYSVEDILNKGVLAAWDTFISLYEKDPAGTLKSWDAAYFTTRRVLGLIESATPLGTPLFSAIVATVIGEGHTLMRDIIATYLRSKNVKVFCPKRGIRIDDIKSELSDPSLRFLVLSCIDPDTEVHLKNLVASVRQLRPGVKIIAGGPLASKIGADAVASNMSEVFAMMKALA</sequence>
<proteinExistence type="predicted"/>
<feature type="domain" description="B12-binding N-terminal" evidence="2">
    <location>
        <begin position="13"/>
        <end position="58"/>
    </location>
</feature>
<dbReference type="InterPro" id="IPR003759">
    <property type="entry name" value="Cbl-bd_cap"/>
</dbReference>
<dbReference type="Gene3D" id="3.40.50.280">
    <property type="entry name" value="Cobalamin-binding domain"/>
    <property type="match status" value="1"/>
</dbReference>
<name>A0A523BF49_9CREN</name>
<dbReference type="InterPro" id="IPR036724">
    <property type="entry name" value="Cobalamin-bd_sf"/>
</dbReference>
<reference evidence="3 4" key="1">
    <citation type="journal article" date="2019" name="Nat. Microbiol.">
        <title>Expanding anaerobic alkane metabolism in the domain of Archaea.</title>
        <authorList>
            <person name="Wang Y."/>
            <person name="Wegener G."/>
            <person name="Hou J."/>
            <person name="Wang F."/>
            <person name="Xiao X."/>
        </authorList>
    </citation>
    <scope>NUCLEOTIDE SEQUENCE [LARGE SCALE GENOMIC DNA]</scope>
    <source>
        <strain evidence="3">WYZ-LMO10</strain>
    </source>
</reference>
<dbReference type="Pfam" id="PF02310">
    <property type="entry name" value="B12-binding"/>
    <property type="match status" value="1"/>
</dbReference>
<evidence type="ECO:0000313" key="4">
    <source>
        <dbReference type="Proteomes" id="UP000315399"/>
    </source>
</evidence>